<sequence>MDLDDLPDLPIFSDAYYNDPFRCLDSNYDWADLREETIPLDCFSQSEQENLILSDLIACLFGGTGDYILKKIRSDPSNTFPEYNVPENLCKLQICA</sequence>
<name>A0ABD2PNN0_9PLAT</name>
<comment type="caution">
    <text evidence="1">The sequence shown here is derived from an EMBL/GenBank/DDBJ whole genome shotgun (WGS) entry which is preliminary data.</text>
</comment>
<organism evidence="1 2">
    <name type="scientific">Cichlidogyrus casuarinus</name>
    <dbReference type="NCBI Taxonomy" id="1844966"/>
    <lineage>
        <taxon>Eukaryota</taxon>
        <taxon>Metazoa</taxon>
        <taxon>Spiralia</taxon>
        <taxon>Lophotrochozoa</taxon>
        <taxon>Platyhelminthes</taxon>
        <taxon>Monogenea</taxon>
        <taxon>Monopisthocotylea</taxon>
        <taxon>Dactylogyridea</taxon>
        <taxon>Ancyrocephalidae</taxon>
        <taxon>Cichlidogyrus</taxon>
    </lineage>
</organism>
<proteinExistence type="predicted"/>
<accession>A0ABD2PNN0</accession>
<gene>
    <name evidence="1" type="ORF">Ciccas_013436</name>
</gene>
<evidence type="ECO:0000313" key="1">
    <source>
        <dbReference type="EMBL" id="KAL3308036.1"/>
    </source>
</evidence>
<keyword evidence="2" id="KW-1185">Reference proteome</keyword>
<protein>
    <submittedName>
        <fullName evidence="1">Uncharacterized protein</fullName>
    </submittedName>
</protein>
<reference evidence="1 2" key="1">
    <citation type="submission" date="2024-11" db="EMBL/GenBank/DDBJ databases">
        <title>Adaptive evolution of stress response genes in parasites aligns with host niche diversity.</title>
        <authorList>
            <person name="Hahn C."/>
            <person name="Resl P."/>
        </authorList>
    </citation>
    <scope>NUCLEOTIDE SEQUENCE [LARGE SCALE GENOMIC DNA]</scope>
    <source>
        <strain evidence="1">EGGRZ-B1_66</strain>
        <tissue evidence="1">Body</tissue>
    </source>
</reference>
<dbReference type="EMBL" id="JBJKFK010005986">
    <property type="protein sequence ID" value="KAL3308036.1"/>
    <property type="molecule type" value="Genomic_DNA"/>
</dbReference>
<dbReference type="AlphaFoldDB" id="A0ABD2PNN0"/>
<evidence type="ECO:0000313" key="2">
    <source>
        <dbReference type="Proteomes" id="UP001626550"/>
    </source>
</evidence>
<dbReference type="Proteomes" id="UP001626550">
    <property type="component" value="Unassembled WGS sequence"/>
</dbReference>